<keyword evidence="8" id="KW-1185">Reference proteome</keyword>
<accession>A0ABT2YZV2</accession>
<comment type="caution">
    <text evidence="7">The sequence shown here is derived from an EMBL/GenBank/DDBJ whole genome shotgun (WGS) entry which is preliminary data.</text>
</comment>
<dbReference type="Proteomes" id="UP001652503">
    <property type="component" value="Unassembled WGS sequence"/>
</dbReference>
<keyword evidence="3" id="KW-0378">Hydrolase</keyword>
<dbReference type="Pfam" id="PF14464">
    <property type="entry name" value="Prok-JAB"/>
    <property type="match status" value="1"/>
</dbReference>
<evidence type="ECO:0000259" key="6">
    <source>
        <dbReference type="Pfam" id="PF14464"/>
    </source>
</evidence>
<keyword evidence="4" id="KW-0862">Zinc</keyword>
<keyword evidence="2" id="KW-0479">Metal-binding</keyword>
<dbReference type="RefSeq" id="WP_263720928.1">
    <property type="nucleotide sequence ID" value="NZ_JAOWLA010000005.1"/>
</dbReference>
<gene>
    <name evidence="7" type="ORF">OE647_06605</name>
</gene>
<sequence length="173" mass="18360">MFRALKKLFAPKPKFKPGPPPPSRLVITRSCIEGLGECLSPEIDRGHEGIAYLLGQSDGTTTVAVAAIRPKARTTRGSFAVEAPAMARVVRAAVDRGLQVVGQVHTHPGEAYHSDGDNDGAKIAFTGYVSVVLPDYGRQLPALTGAATYFFQAGSRFIPMAPDAITVISGRVE</sequence>
<protein>
    <submittedName>
        <fullName evidence="7">Mov34/MPN/PAD-1 family protein</fullName>
    </submittedName>
</protein>
<evidence type="ECO:0000256" key="1">
    <source>
        <dbReference type="ARBA" id="ARBA00022670"/>
    </source>
</evidence>
<proteinExistence type="predicted"/>
<name>A0ABT2YZV2_9RHOB</name>
<evidence type="ECO:0000256" key="4">
    <source>
        <dbReference type="ARBA" id="ARBA00022833"/>
    </source>
</evidence>
<dbReference type="EMBL" id="JAOWLA010000005">
    <property type="protein sequence ID" value="MCV2864409.1"/>
    <property type="molecule type" value="Genomic_DNA"/>
</dbReference>
<evidence type="ECO:0000256" key="2">
    <source>
        <dbReference type="ARBA" id="ARBA00022723"/>
    </source>
</evidence>
<dbReference type="InterPro" id="IPR028090">
    <property type="entry name" value="JAB_dom_prok"/>
</dbReference>
<evidence type="ECO:0000256" key="3">
    <source>
        <dbReference type="ARBA" id="ARBA00022801"/>
    </source>
</evidence>
<evidence type="ECO:0000313" key="8">
    <source>
        <dbReference type="Proteomes" id="UP001652503"/>
    </source>
</evidence>
<keyword evidence="1" id="KW-0645">Protease</keyword>
<reference evidence="7 8" key="1">
    <citation type="submission" date="2022-10" db="EMBL/GenBank/DDBJ databases">
        <title>Defluviimonas sp. nov., isolated from ocean surface water.</title>
        <authorList>
            <person name="He W."/>
            <person name="Wang L."/>
            <person name="Zhang D.-F."/>
        </authorList>
    </citation>
    <scope>NUCLEOTIDE SEQUENCE [LARGE SCALE GENOMIC DNA]</scope>
    <source>
        <strain evidence="7 8">WL0075</strain>
    </source>
</reference>
<feature type="domain" description="JAB" evidence="6">
    <location>
        <begin position="46"/>
        <end position="123"/>
    </location>
</feature>
<evidence type="ECO:0000313" key="7">
    <source>
        <dbReference type="EMBL" id="MCV2864409.1"/>
    </source>
</evidence>
<keyword evidence="5" id="KW-0482">Metalloprotease</keyword>
<organism evidence="7 8">
    <name type="scientific">Albidovulum sediminicola</name>
    <dbReference type="NCBI Taxonomy" id="2984331"/>
    <lineage>
        <taxon>Bacteria</taxon>
        <taxon>Pseudomonadati</taxon>
        <taxon>Pseudomonadota</taxon>
        <taxon>Alphaproteobacteria</taxon>
        <taxon>Rhodobacterales</taxon>
        <taxon>Paracoccaceae</taxon>
        <taxon>Albidovulum</taxon>
    </lineage>
</organism>
<evidence type="ECO:0000256" key="5">
    <source>
        <dbReference type="ARBA" id="ARBA00023049"/>
    </source>
</evidence>
<dbReference type="Gene3D" id="3.40.140.10">
    <property type="entry name" value="Cytidine Deaminase, domain 2"/>
    <property type="match status" value="1"/>
</dbReference>
<dbReference type="SUPFAM" id="SSF102712">
    <property type="entry name" value="JAB1/MPN domain"/>
    <property type="match status" value="1"/>
</dbReference>